<accession>A0ABN0U907</accession>
<gene>
    <name evidence="2" type="ORF">GCM10009126_05480</name>
</gene>
<organism evidence="2 3">
    <name type="scientific">Rhodanobacter caeni</name>
    <dbReference type="NCBI Taxonomy" id="657654"/>
    <lineage>
        <taxon>Bacteria</taxon>
        <taxon>Pseudomonadati</taxon>
        <taxon>Pseudomonadota</taxon>
        <taxon>Gammaproteobacteria</taxon>
        <taxon>Lysobacterales</taxon>
        <taxon>Rhodanobacteraceae</taxon>
        <taxon>Rhodanobacter</taxon>
    </lineage>
</organism>
<reference evidence="2 3" key="1">
    <citation type="journal article" date="2019" name="Int. J. Syst. Evol. Microbiol.">
        <title>The Global Catalogue of Microorganisms (GCM) 10K type strain sequencing project: providing services to taxonomists for standard genome sequencing and annotation.</title>
        <authorList>
            <consortium name="The Broad Institute Genomics Platform"/>
            <consortium name="The Broad Institute Genome Sequencing Center for Infectious Disease"/>
            <person name="Wu L."/>
            <person name="Ma J."/>
        </authorList>
    </citation>
    <scope>NUCLEOTIDE SEQUENCE [LARGE SCALE GENOMIC DNA]</scope>
    <source>
        <strain evidence="2 3">JCM 16242</strain>
    </source>
</reference>
<dbReference type="Pfam" id="PF22818">
    <property type="entry name" value="ApeI-like"/>
    <property type="match status" value="1"/>
</dbReference>
<dbReference type="EMBL" id="BAAAFO010000001">
    <property type="protein sequence ID" value="GAA0242719.1"/>
    <property type="molecule type" value="Genomic_DNA"/>
</dbReference>
<feature type="domain" description="ApeI dehydratase-like" evidence="1">
    <location>
        <begin position="99"/>
        <end position="201"/>
    </location>
</feature>
<dbReference type="Proteomes" id="UP001500657">
    <property type="component" value="Unassembled WGS sequence"/>
</dbReference>
<evidence type="ECO:0000313" key="2">
    <source>
        <dbReference type="EMBL" id="GAA0242719.1"/>
    </source>
</evidence>
<dbReference type="Gene3D" id="3.10.129.10">
    <property type="entry name" value="Hotdog Thioesterase"/>
    <property type="match status" value="1"/>
</dbReference>
<dbReference type="SUPFAM" id="SSF54637">
    <property type="entry name" value="Thioesterase/thiol ester dehydrase-isomerase"/>
    <property type="match status" value="1"/>
</dbReference>
<evidence type="ECO:0000313" key="3">
    <source>
        <dbReference type="Proteomes" id="UP001500657"/>
    </source>
</evidence>
<dbReference type="InterPro" id="IPR029069">
    <property type="entry name" value="HotDog_dom_sf"/>
</dbReference>
<evidence type="ECO:0000259" key="1">
    <source>
        <dbReference type="Pfam" id="PF22818"/>
    </source>
</evidence>
<name>A0ABN0U907_9GAMM</name>
<sequence length="209" mass="22971">MSPLALAARVLADHPWLDGAWAGSTGALLLLSRSGQAQFHREGRQSLLHALQSQLATHDLTVPSHWRLLDAPPPATDRATIERLLATPRPRQVTPIAEQENAGRWRLDLVLPSDLVLFDDHFRTAPVLPGVVQVAWALALAAPRLGTSNHCREMEALKFQRLLRPGDALELDLHYEAEPGTTLGKLHFAYRLAGQHCSSGRLRVTLAHG</sequence>
<comment type="caution">
    <text evidence="2">The sequence shown here is derived from an EMBL/GenBank/DDBJ whole genome shotgun (WGS) entry which is preliminary data.</text>
</comment>
<dbReference type="RefSeq" id="WP_343879909.1">
    <property type="nucleotide sequence ID" value="NZ_BAAAFO010000001.1"/>
</dbReference>
<keyword evidence="3" id="KW-1185">Reference proteome</keyword>
<dbReference type="InterPro" id="IPR054545">
    <property type="entry name" value="ApeI-like"/>
</dbReference>
<protein>
    <recommendedName>
        <fullName evidence="1">ApeI dehydratase-like domain-containing protein</fullName>
    </recommendedName>
</protein>
<proteinExistence type="predicted"/>